<dbReference type="GO" id="GO:0015276">
    <property type="term" value="F:ligand-gated monoatomic ion channel activity"/>
    <property type="evidence" value="ECO:0007669"/>
    <property type="project" value="InterPro"/>
</dbReference>
<gene>
    <name evidence="8" type="ordered locus">CHAB381_0520</name>
</gene>
<dbReference type="PANTHER" id="PTHR30085">
    <property type="entry name" value="AMINO ACID ABC TRANSPORTER PERMEASE"/>
    <property type="match status" value="1"/>
</dbReference>
<evidence type="ECO:0000256" key="5">
    <source>
        <dbReference type="SAM" id="SignalP"/>
    </source>
</evidence>
<dbReference type="PANTHER" id="PTHR30085:SF6">
    <property type="entry name" value="ABC TRANSPORTER GLUTAMINE-BINDING PROTEIN GLNH"/>
    <property type="match status" value="1"/>
</dbReference>
<dbReference type="GO" id="GO:0006865">
    <property type="term" value="P:amino acid transport"/>
    <property type="evidence" value="ECO:0007669"/>
    <property type="project" value="TreeGrafter"/>
</dbReference>
<evidence type="ECO:0000256" key="1">
    <source>
        <dbReference type="ARBA" id="ARBA00010333"/>
    </source>
</evidence>
<dbReference type="PROSITE" id="PS01039">
    <property type="entry name" value="SBP_BACTERIAL_3"/>
    <property type="match status" value="1"/>
</dbReference>
<dbReference type="RefSeq" id="WP_012108395.1">
    <property type="nucleotide sequence ID" value="NC_009714.1"/>
</dbReference>
<evidence type="ECO:0000313" key="9">
    <source>
        <dbReference type="Proteomes" id="UP000002407"/>
    </source>
</evidence>
<evidence type="ECO:0000256" key="4">
    <source>
        <dbReference type="RuleBase" id="RU003744"/>
    </source>
</evidence>
<dbReference type="KEGG" id="cha:CHAB381_0520"/>
<dbReference type="SMR" id="A7I0R7"/>
<sequence length="270" mass="30161">MKKILVFLMFMLGFLSANSLNEIKSSKILRVGVFEAQPPFSQIKENGEFEGFEVDLAKEIAKKIFGGNSGTIEFKPVLASDRLKVLQNNEIDFLIATFTITDERSKVIDFSNPYFAVNIGVVTRKDDGIKTFADLKGKTIIAEHGTTGEVYFRNQGFNILGCDGAANCYKMLKNTPDAAGYASDNTIVLTYAVIDKSLEVNINSLGASDFLGIGVQKGNKELLNIINDELIQLSKEGYFKKLFDNQINTFYHGLADKKYFLLDDIYKFFL</sequence>
<keyword evidence="9" id="KW-1185">Reference proteome</keyword>
<dbReference type="OrthoDB" id="9777941at2"/>
<dbReference type="GO" id="GO:0016020">
    <property type="term" value="C:membrane"/>
    <property type="evidence" value="ECO:0007669"/>
    <property type="project" value="InterPro"/>
</dbReference>
<evidence type="ECO:0000259" key="6">
    <source>
        <dbReference type="SMART" id="SM00062"/>
    </source>
</evidence>
<organism evidence="8 9">
    <name type="scientific">Campylobacter hominis (strain ATCC BAA-381 / DSM 21671 / CCUG 45161 / LMG 19568 / NCTC 13146 / CH001A)</name>
    <dbReference type="NCBI Taxonomy" id="360107"/>
    <lineage>
        <taxon>Bacteria</taxon>
        <taxon>Pseudomonadati</taxon>
        <taxon>Campylobacterota</taxon>
        <taxon>Epsilonproteobacteria</taxon>
        <taxon>Campylobacterales</taxon>
        <taxon>Campylobacteraceae</taxon>
        <taxon>Campylobacter</taxon>
    </lineage>
</organism>
<evidence type="ECO:0000259" key="7">
    <source>
        <dbReference type="SMART" id="SM00079"/>
    </source>
</evidence>
<dbReference type="InterPro" id="IPR001320">
    <property type="entry name" value="Iontro_rcpt_C"/>
</dbReference>
<dbReference type="SUPFAM" id="SSF53850">
    <property type="entry name" value="Periplasmic binding protein-like II"/>
    <property type="match status" value="1"/>
</dbReference>
<dbReference type="Gene3D" id="3.40.190.10">
    <property type="entry name" value="Periplasmic binding protein-like II"/>
    <property type="match status" value="2"/>
</dbReference>
<dbReference type="EMBL" id="CP000776">
    <property type="protein sequence ID" value="ABS52191.1"/>
    <property type="molecule type" value="Genomic_DNA"/>
</dbReference>
<dbReference type="eggNOG" id="COG0834">
    <property type="taxonomic scope" value="Bacteria"/>
</dbReference>
<evidence type="ECO:0000256" key="2">
    <source>
        <dbReference type="ARBA" id="ARBA00022448"/>
    </source>
</evidence>
<dbReference type="InterPro" id="IPR001638">
    <property type="entry name" value="Solute-binding_3/MltF_N"/>
</dbReference>
<accession>A7I0R7</accession>
<dbReference type="SMART" id="SM00079">
    <property type="entry name" value="PBPe"/>
    <property type="match status" value="1"/>
</dbReference>
<dbReference type="GO" id="GO:0005576">
    <property type="term" value="C:extracellular region"/>
    <property type="evidence" value="ECO:0007669"/>
    <property type="project" value="TreeGrafter"/>
</dbReference>
<dbReference type="Pfam" id="PF00497">
    <property type="entry name" value="SBP_bac_3"/>
    <property type="match status" value="1"/>
</dbReference>
<dbReference type="InterPro" id="IPR018313">
    <property type="entry name" value="SBP_3_CS"/>
</dbReference>
<proteinExistence type="inferred from homology"/>
<dbReference type="HOGENOM" id="CLU_019602_18_4_7"/>
<dbReference type="AlphaFoldDB" id="A7I0R7"/>
<dbReference type="GO" id="GO:0030288">
    <property type="term" value="C:outer membrane-bounded periplasmic space"/>
    <property type="evidence" value="ECO:0007669"/>
    <property type="project" value="TreeGrafter"/>
</dbReference>
<protein>
    <submittedName>
        <fullName evidence="8">Amino acid</fullName>
    </submittedName>
</protein>
<feature type="chain" id="PRO_5002709839" evidence="5">
    <location>
        <begin position="20"/>
        <end position="270"/>
    </location>
</feature>
<comment type="similarity">
    <text evidence="1 4">Belongs to the bacterial solute-binding protein 3 family.</text>
</comment>
<feature type="signal peptide" evidence="5">
    <location>
        <begin position="1"/>
        <end position="19"/>
    </location>
</feature>
<evidence type="ECO:0000313" key="8">
    <source>
        <dbReference type="EMBL" id="ABS52191.1"/>
    </source>
</evidence>
<reference evidence="9" key="1">
    <citation type="submission" date="2007-07" db="EMBL/GenBank/DDBJ databases">
        <title>Complete genome sequence of Campylobacter hominis ATCC BAA-381, a commensal isolated from the human gastrointestinal tract.</title>
        <authorList>
            <person name="Fouts D.E."/>
            <person name="Mongodin E.F."/>
            <person name="Puiu D."/>
            <person name="Sebastian Y."/>
            <person name="Miller W.G."/>
            <person name="Mandrell R.E."/>
            <person name="Nelson K.E."/>
        </authorList>
    </citation>
    <scope>NUCLEOTIDE SEQUENCE [LARGE SCALE GENOMIC DNA]</scope>
    <source>
        <strain evidence="9">ATCC BAA-381 / LMG 19568 / NCTC 13146 / CH001A</strain>
    </source>
</reference>
<evidence type="ECO:0000256" key="3">
    <source>
        <dbReference type="ARBA" id="ARBA00022729"/>
    </source>
</evidence>
<name>A7I0R7_CAMHC</name>
<dbReference type="SMART" id="SM00062">
    <property type="entry name" value="PBPb"/>
    <property type="match status" value="1"/>
</dbReference>
<feature type="domain" description="Ionotropic glutamate receptor C-terminal" evidence="7">
    <location>
        <begin position="28"/>
        <end position="245"/>
    </location>
</feature>
<dbReference type="Proteomes" id="UP000002407">
    <property type="component" value="Chromosome"/>
</dbReference>
<dbReference type="InterPro" id="IPR051455">
    <property type="entry name" value="Bact_solute-bind_prot3"/>
</dbReference>
<keyword evidence="2" id="KW-0813">Transport</keyword>
<keyword evidence="3 5" id="KW-0732">Signal</keyword>
<dbReference type="STRING" id="360107.CHAB381_0520"/>
<feature type="domain" description="Solute-binding protein family 3/N-terminal" evidence="6">
    <location>
        <begin position="28"/>
        <end position="263"/>
    </location>
</feature>